<dbReference type="EMBL" id="JWZT01001796">
    <property type="protein sequence ID" value="KII71325.1"/>
    <property type="molecule type" value="Genomic_DNA"/>
</dbReference>
<sequence length="158" mass="17953">MESFNADEPSCGWSFLELLATYHGSWVLFLSNLLKSDSTSNSDILNSIQNPSGLTKNIMTFTCRSYLAFFSCLEITKRNVFVIFFQDLHRFLKRKIVDRLYMGAVFAKSEDSACRPVVISILGWTILETVTNNDINLEVGRFLTQAFMEENAIALKAK</sequence>
<protein>
    <submittedName>
        <fullName evidence="1">Uncharacterized protein</fullName>
    </submittedName>
</protein>
<accession>A0A0C2N4P3</accession>
<evidence type="ECO:0000313" key="1">
    <source>
        <dbReference type="EMBL" id="KII71325.1"/>
    </source>
</evidence>
<organism evidence="1 2">
    <name type="scientific">Thelohanellus kitauei</name>
    <name type="common">Myxosporean</name>
    <dbReference type="NCBI Taxonomy" id="669202"/>
    <lineage>
        <taxon>Eukaryota</taxon>
        <taxon>Metazoa</taxon>
        <taxon>Cnidaria</taxon>
        <taxon>Myxozoa</taxon>
        <taxon>Myxosporea</taxon>
        <taxon>Bivalvulida</taxon>
        <taxon>Platysporina</taxon>
        <taxon>Myxobolidae</taxon>
        <taxon>Thelohanellus</taxon>
    </lineage>
</organism>
<proteinExistence type="predicted"/>
<gene>
    <name evidence="1" type="ORF">RF11_08601</name>
</gene>
<evidence type="ECO:0000313" key="2">
    <source>
        <dbReference type="Proteomes" id="UP000031668"/>
    </source>
</evidence>
<reference evidence="1 2" key="1">
    <citation type="journal article" date="2014" name="Genome Biol. Evol.">
        <title>The genome of the myxosporean Thelohanellus kitauei shows adaptations to nutrient acquisition within its fish host.</title>
        <authorList>
            <person name="Yang Y."/>
            <person name="Xiong J."/>
            <person name="Zhou Z."/>
            <person name="Huo F."/>
            <person name="Miao W."/>
            <person name="Ran C."/>
            <person name="Liu Y."/>
            <person name="Zhang J."/>
            <person name="Feng J."/>
            <person name="Wang M."/>
            <person name="Wang M."/>
            <person name="Wang L."/>
            <person name="Yao B."/>
        </authorList>
    </citation>
    <scope>NUCLEOTIDE SEQUENCE [LARGE SCALE GENOMIC DNA]</scope>
    <source>
        <strain evidence="1">Wuqing</strain>
    </source>
</reference>
<name>A0A0C2N4P3_THEKT</name>
<dbReference type="AlphaFoldDB" id="A0A0C2N4P3"/>
<dbReference type="Proteomes" id="UP000031668">
    <property type="component" value="Unassembled WGS sequence"/>
</dbReference>
<keyword evidence="2" id="KW-1185">Reference proteome</keyword>
<comment type="caution">
    <text evidence="1">The sequence shown here is derived from an EMBL/GenBank/DDBJ whole genome shotgun (WGS) entry which is preliminary data.</text>
</comment>